<dbReference type="Proteomes" id="UP000182444">
    <property type="component" value="Chromosome 1D"/>
</dbReference>
<organism evidence="1 2">
    <name type="scientific">Yarrowia lipolytica</name>
    <name type="common">Candida lipolytica</name>
    <dbReference type="NCBI Taxonomy" id="4952"/>
    <lineage>
        <taxon>Eukaryota</taxon>
        <taxon>Fungi</taxon>
        <taxon>Dikarya</taxon>
        <taxon>Ascomycota</taxon>
        <taxon>Saccharomycotina</taxon>
        <taxon>Dipodascomycetes</taxon>
        <taxon>Dipodascales</taxon>
        <taxon>Dipodascales incertae sedis</taxon>
        <taxon>Yarrowia</taxon>
    </lineage>
</organism>
<evidence type="ECO:0000313" key="2">
    <source>
        <dbReference type="Proteomes" id="UP000182444"/>
    </source>
</evidence>
<sequence>MIWSEQTSTKCSSSRHTARYQLKFSAEYGYVNCKNCMRLEKDVTYLGDQYFRFSIATLLKQLQRDSNKFHNTSWQYIANHGAFHKISMNRLKSRTGCLNHKQSQATVTDNGHIQTSGIPWWLPGTTRDHM</sequence>
<evidence type="ECO:0000313" key="1">
    <source>
        <dbReference type="EMBL" id="AOW04639.1"/>
    </source>
</evidence>
<dbReference type="VEuPathDB" id="FungiDB:YALI1_D33843g"/>
<reference evidence="1 2" key="1">
    <citation type="journal article" date="2016" name="PLoS ONE">
        <title>Sequence Assembly of Yarrowia lipolytica Strain W29/CLIB89 Shows Transposable Element Diversity.</title>
        <authorList>
            <person name="Magnan C."/>
            <person name="Yu J."/>
            <person name="Chang I."/>
            <person name="Jahn E."/>
            <person name="Kanomata Y."/>
            <person name="Wu J."/>
            <person name="Zeller M."/>
            <person name="Oakes M."/>
            <person name="Baldi P."/>
            <person name="Sandmeyer S."/>
        </authorList>
    </citation>
    <scope>NUCLEOTIDE SEQUENCE [LARGE SCALE GENOMIC DNA]</scope>
    <source>
        <strain evidence="2">CLIB89(W29)</strain>
    </source>
</reference>
<dbReference type="RefSeq" id="XP_068138968.1">
    <property type="nucleotide sequence ID" value="XM_068282867.1"/>
</dbReference>
<dbReference type="EMBL" id="CP017556">
    <property type="protein sequence ID" value="AOW04639.1"/>
    <property type="molecule type" value="Genomic_DNA"/>
</dbReference>
<gene>
    <name evidence="1" type="ORF">YALI1_D33843g</name>
</gene>
<dbReference type="GeneID" id="94583478"/>
<accession>A0A1D8NG71</accession>
<dbReference type="AlphaFoldDB" id="A0A1D8NG71"/>
<name>A0A1D8NG71_YARLL</name>
<protein>
    <submittedName>
        <fullName evidence="1">Uncharacterized protein</fullName>
    </submittedName>
</protein>
<proteinExistence type="predicted"/>